<keyword evidence="4" id="KW-0614">Plasmid</keyword>
<geneLocation type="plasmid" evidence="4 5">
    <name>p319</name>
</geneLocation>
<organism evidence="4 5">
    <name type="scientific">Vibrio coralliilyticus</name>
    <dbReference type="NCBI Taxonomy" id="190893"/>
    <lineage>
        <taxon>Bacteria</taxon>
        <taxon>Pseudomonadati</taxon>
        <taxon>Pseudomonadota</taxon>
        <taxon>Gammaproteobacteria</taxon>
        <taxon>Vibrionales</taxon>
        <taxon>Vibrionaceae</taxon>
        <taxon>Vibrio</taxon>
    </lineage>
</organism>
<keyword evidence="3" id="KW-1133">Transmembrane helix</keyword>
<dbReference type="Proteomes" id="UP000030081">
    <property type="component" value="Plasmid p319"/>
</dbReference>
<accession>A0AAN0SIK6</accession>
<feature type="compositionally biased region" description="Polar residues" evidence="2">
    <location>
        <begin position="412"/>
        <end position="425"/>
    </location>
</feature>
<dbReference type="CDD" id="cd16430">
    <property type="entry name" value="TraB"/>
    <property type="match status" value="1"/>
</dbReference>
<feature type="coiled-coil region" evidence="1">
    <location>
        <begin position="83"/>
        <end position="128"/>
    </location>
</feature>
<reference evidence="4 5" key="1">
    <citation type="submission" date="2014-10" db="EMBL/GenBank/DDBJ databases">
        <title>The Complete Genome Sequence for the Shellfish Pathogen Vibrio coralliilyticus RE98 Isolated from a Shellfish Hatchery.</title>
        <authorList>
            <person name="Richards G.P."/>
            <person name="Bono J.L."/>
            <person name="Watson M.A."/>
            <person name="Needleman D.S."/>
        </authorList>
    </citation>
    <scope>NUCLEOTIDE SEQUENCE [LARGE SCALE GENOMIC DNA]</scope>
    <source>
        <strain evidence="4 5">RE98</strain>
        <plasmid evidence="4 5">p319</plasmid>
    </source>
</reference>
<dbReference type="InterPro" id="IPR005498">
    <property type="entry name" value="T4SS_VirB10/TraB/TrbI"/>
</dbReference>
<evidence type="ECO:0000313" key="4">
    <source>
        <dbReference type="EMBL" id="AIW22915.1"/>
    </source>
</evidence>
<proteinExistence type="predicted"/>
<keyword evidence="3" id="KW-0472">Membrane</keyword>
<evidence type="ECO:0000313" key="5">
    <source>
        <dbReference type="Proteomes" id="UP000030081"/>
    </source>
</evidence>
<dbReference type="RefSeq" id="WP_043011851.1">
    <property type="nucleotide sequence ID" value="NZ_CP009620.1"/>
</dbReference>
<protein>
    <submittedName>
        <fullName evidence="4">Conjugal transfer protein TraB</fullName>
    </submittedName>
</protein>
<evidence type="ECO:0000256" key="2">
    <source>
        <dbReference type="SAM" id="MobiDB-lite"/>
    </source>
</evidence>
<keyword evidence="3" id="KW-0812">Transmembrane</keyword>
<sequence>MTKPNPDDHNEESFSDGEQLNERIAKRNTWVSASVIGVLAIAGIIVAWVFHTESDHPATLSPPLHFEHIIDPGFTDLDQQSALARQDLALQALTQQLTGIQEQLKQVQTQSERQSKELERKLQHLEALGVPSDSHELTLGTPSSQPALPSPAVTPSLSLEPSSPTQATLEADTPWLEEPTNMNMPRYHSVDFIWSVPPAKKHVSLKTYVPSGSFVTAMVTGGADTNAGVLAQGDTVPLVFQTLNRGILPNGQPSRLDQCTITASAYGEVSASRGVVRTDKISCVLDDGTLIDQAVKGTAFNFGRNGIRGTTLLKNGDIVQMAGLAGILTGLGETGKALSEHTTLHPLGATQTLKSDQAPLNLLGHAGATVGAKLSDYYIKLAETYHPIVEINPGTVVNIVFLEGFTLTPLNHSGAQEAAPQTSRPPHTLGQPPINPLADELRQEGLNFPFDSSLPQEQRYDD</sequence>
<feature type="region of interest" description="Disordered" evidence="2">
    <location>
        <begin position="412"/>
        <end position="462"/>
    </location>
</feature>
<feature type="region of interest" description="Disordered" evidence="2">
    <location>
        <begin position="131"/>
        <end position="177"/>
    </location>
</feature>
<dbReference type="AlphaFoldDB" id="A0AAN0SIK6"/>
<name>A0AAN0SIK6_9VIBR</name>
<dbReference type="EMBL" id="CP009620">
    <property type="protein sequence ID" value="AIW22915.1"/>
    <property type="molecule type" value="Genomic_DNA"/>
</dbReference>
<dbReference type="Pfam" id="PF03743">
    <property type="entry name" value="TrbI"/>
    <property type="match status" value="1"/>
</dbReference>
<feature type="transmembrane region" description="Helical" evidence="3">
    <location>
        <begin position="30"/>
        <end position="50"/>
    </location>
</feature>
<keyword evidence="1" id="KW-0175">Coiled coil</keyword>
<evidence type="ECO:0000256" key="1">
    <source>
        <dbReference type="SAM" id="Coils"/>
    </source>
</evidence>
<gene>
    <name evidence="4" type="ORF">IX92_28195</name>
</gene>
<dbReference type="KEGG" id="vcy:IX92_28195"/>
<keyword evidence="5" id="KW-1185">Reference proteome</keyword>
<feature type="compositionally biased region" description="Low complexity" evidence="2">
    <location>
        <begin position="155"/>
        <end position="164"/>
    </location>
</feature>
<evidence type="ECO:0000256" key="3">
    <source>
        <dbReference type="SAM" id="Phobius"/>
    </source>
</evidence>